<dbReference type="AlphaFoldDB" id="A0A8D8L7B5"/>
<sequence length="105" mass="12081">MWGWRVASTGTTSDGWMKPPRSTSLNSIESSRRLKFRKGVSTGPRWTHTARTWTASGRSSSTICPTVSRWWGRWCGRGKRTSTGMRRCRVVIVKRVVDWLNALFY</sequence>
<protein>
    <submittedName>
        <fullName evidence="2">(northern house mosquito) hypothetical protein</fullName>
    </submittedName>
</protein>
<evidence type="ECO:0000256" key="1">
    <source>
        <dbReference type="SAM" id="MobiDB-lite"/>
    </source>
</evidence>
<proteinExistence type="predicted"/>
<feature type="region of interest" description="Disordered" evidence="1">
    <location>
        <begin position="1"/>
        <end position="28"/>
    </location>
</feature>
<evidence type="ECO:0000313" key="2">
    <source>
        <dbReference type="EMBL" id="CAG6604474.1"/>
    </source>
</evidence>
<reference evidence="2" key="1">
    <citation type="submission" date="2021-05" db="EMBL/GenBank/DDBJ databases">
        <authorList>
            <person name="Alioto T."/>
            <person name="Alioto T."/>
            <person name="Gomez Garrido J."/>
        </authorList>
    </citation>
    <scope>NUCLEOTIDE SEQUENCE</scope>
</reference>
<accession>A0A8D8L7B5</accession>
<dbReference type="EMBL" id="HBUE01246211">
    <property type="protein sequence ID" value="CAG6552168.1"/>
    <property type="molecule type" value="Transcribed_RNA"/>
</dbReference>
<dbReference type="EMBL" id="HBUE01353333">
    <property type="protein sequence ID" value="CAG6604474.1"/>
    <property type="molecule type" value="Transcribed_RNA"/>
</dbReference>
<organism evidence="2">
    <name type="scientific">Culex pipiens</name>
    <name type="common">House mosquito</name>
    <dbReference type="NCBI Taxonomy" id="7175"/>
    <lineage>
        <taxon>Eukaryota</taxon>
        <taxon>Metazoa</taxon>
        <taxon>Ecdysozoa</taxon>
        <taxon>Arthropoda</taxon>
        <taxon>Hexapoda</taxon>
        <taxon>Insecta</taxon>
        <taxon>Pterygota</taxon>
        <taxon>Neoptera</taxon>
        <taxon>Endopterygota</taxon>
        <taxon>Diptera</taxon>
        <taxon>Nematocera</taxon>
        <taxon>Culicoidea</taxon>
        <taxon>Culicidae</taxon>
        <taxon>Culicinae</taxon>
        <taxon>Culicini</taxon>
        <taxon>Culex</taxon>
        <taxon>Culex</taxon>
    </lineage>
</organism>
<name>A0A8D8L7B5_CULPI</name>